<dbReference type="PROSITE" id="PS52019">
    <property type="entry name" value="PKS_MFAS_DH"/>
    <property type="match status" value="1"/>
</dbReference>
<keyword evidence="6" id="KW-0511">Multifunctional enzyme</keyword>
<dbReference type="Pfam" id="PF00109">
    <property type="entry name" value="ketoacyl-synt"/>
    <property type="match status" value="2"/>
</dbReference>
<feature type="active site" description="Proton donor; for dehydratase activity" evidence="7">
    <location>
        <position position="1350"/>
    </location>
</feature>
<dbReference type="InterPro" id="IPR036736">
    <property type="entry name" value="ACP-like_sf"/>
</dbReference>
<comment type="function">
    <text evidence="1">Involved in some intermediate steps for the synthesis of the antibiotic polyketide bacillaene which is involved in secondary metabolism.</text>
</comment>
<dbReference type="SUPFAM" id="SSF47336">
    <property type="entry name" value="ACP-like"/>
    <property type="match status" value="2"/>
</dbReference>
<dbReference type="InterPro" id="IPR020807">
    <property type="entry name" value="PKS_DH"/>
</dbReference>
<feature type="domain" description="Ketosynthase family 3 (KS3)" evidence="11">
    <location>
        <begin position="2019"/>
        <end position="2452"/>
    </location>
</feature>
<dbReference type="Pfam" id="PF00550">
    <property type="entry name" value="PP-binding"/>
    <property type="match status" value="2"/>
</dbReference>
<dbReference type="FunFam" id="3.40.47.10:FF:000019">
    <property type="entry name" value="Polyketide synthase type I"/>
    <property type="match status" value="1"/>
</dbReference>
<dbReference type="InterPro" id="IPR006162">
    <property type="entry name" value="Ppantetheine_attach_site"/>
</dbReference>
<evidence type="ECO:0000256" key="6">
    <source>
        <dbReference type="ARBA" id="ARBA00023268"/>
    </source>
</evidence>
<feature type="domain" description="Carrier" evidence="9">
    <location>
        <begin position="412"/>
        <end position="493"/>
    </location>
</feature>
<dbReference type="Pfam" id="PF22621">
    <property type="entry name" value="CurL-like_PKS_C"/>
    <property type="match status" value="1"/>
</dbReference>
<dbReference type="InterPro" id="IPR016039">
    <property type="entry name" value="Thiolase-like"/>
</dbReference>
<dbReference type="InterPro" id="IPR007110">
    <property type="entry name" value="Ig-like_dom"/>
</dbReference>
<evidence type="ECO:0000259" key="11">
    <source>
        <dbReference type="PROSITE" id="PS52004"/>
    </source>
</evidence>
<keyword evidence="3" id="KW-0596">Phosphopantetheine</keyword>
<dbReference type="PROSITE" id="PS00012">
    <property type="entry name" value="PHOSPHOPANTETHEINE"/>
    <property type="match status" value="1"/>
</dbReference>
<dbReference type="Pfam" id="PF08242">
    <property type="entry name" value="Methyltransf_12"/>
    <property type="match status" value="1"/>
</dbReference>
<dbReference type="RefSeq" id="WP_144619007.1">
    <property type="nucleotide sequence ID" value="NZ_CP042161.1"/>
</dbReference>
<dbReference type="GO" id="GO:0006633">
    <property type="term" value="P:fatty acid biosynthetic process"/>
    <property type="evidence" value="ECO:0007669"/>
    <property type="project" value="InterPro"/>
</dbReference>
<dbReference type="Gene3D" id="1.10.1240.100">
    <property type="match status" value="2"/>
</dbReference>
<feature type="region of interest" description="C-terminal hotdog fold" evidence="7">
    <location>
        <begin position="1288"/>
        <end position="1443"/>
    </location>
</feature>
<dbReference type="UniPathway" id="UPA01003"/>
<dbReference type="InterPro" id="IPR049552">
    <property type="entry name" value="PKS_DH_N"/>
</dbReference>
<reference evidence="13 14" key="1">
    <citation type="submission" date="2019-07" db="EMBL/GenBank/DDBJ databases">
        <title>Characterization of Brevibacillus brevis HK544, as a potential biocontrol agent.</title>
        <authorList>
            <person name="Kim H."/>
        </authorList>
    </citation>
    <scope>NUCLEOTIDE SEQUENCE [LARGE SCALE GENOMIC DNA]</scope>
    <source>
        <strain evidence="13 14">HK544</strain>
    </source>
</reference>
<evidence type="ECO:0000259" key="9">
    <source>
        <dbReference type="PROSITE" id="PS50075"/>
    </source>
</evidence>
<name>A0A517IF44_BREBE</name>
<dbReference type="GO" id="GO:0071770">
    <property type="term" value="P:DIM/DIP cell wall layer assembly"/>
    <property type="evidence" value="ECO:0007669"/>
    <property type="project" value="TreeGrafter"/>
</dbReference>
<evidence type="ECO:0000313" key="13">
    <source>
        <dbReference type="EMBL" id="QDS37499.1"/>
    </source>
</evidence>
<dbReference type="InterPro" id="IPR014030">
    <property type="entry name" value="Ketoacyl_synth_N"/>
</dbReference>
<dbReference type="GO" id="GO:0005737">
    <property type="term" value="C:cytoplasm"/>
    <property type="evidence" value="ECO:0007669"/>
    <property type="project" value="TreeGrafter"/>
</dbReference>
<dbReference type="PROSITE" id="PS50835">
    <property type="entry name" value="IG_LIKE"/>
    <property type="match status" value="1"/>
</dbReference>
<dbReference type="Pfam" id="PF14765">
    <property type="entry name" value="PS-DH"/>
    <property type="match status" value="1"/>
</dbReference>
<dbReference type="SMART" id="SM00826">
    <property type="entry name" value="PKS_DH"/>
    <property type="match status" value="1"/>
</dbReference>
<dbReference type="GO" id="GO:0004315">
    <property type="term" value="F:3-oxoacyl-[acyl-carrier-protein] synthase activity"/>
    <property type="evidence" value="ECO:0007669"/>
    <property type="project" value="InterPro"/>
</dbReference>
<feature type="active site" description="Proton acceptor; for dehydratase activity" evidence="7">
    <location>
        <position position="1178"/>
    </location>
</feature>
<dbReference type="PANTHER" id="PTHR43775:SF37">
    <property type="entry name" value="SI:DKEY-61P9.11"/>
    <property type="match status" value="1"/>
</dbReference>
<dbReference type="CDD" id="cd08953">
    <property type="entry name" value="KR_2_SDR_x"/>
    <property type="match status" value="1"/>
</dbReference>
<evidence type="ECO:0000259" key="10">
    <source>
        <dbReference type="PROSITE" id="PS50835"/>
    </source>
</evidence>
<dbReference type="InterPro" id="IPR029063">
    <property type="entry name" value="SAM-dependent_MTases_sf"/>
</dbReference>
<dbReference type="Gene3D" id="3.40.47.10">
    <property type="match status" value="2"/>
</dbReference>
<dbReference type="SMART" id="SM00822">
    <property type="entry name" value="PKS_KR"/>
    <property type="match status" value="1"/>
</dbReference>
<dbReference type="SMART" id="SM00825">
    <property type="entry name" value="PKS_KS"/>
    <property type="match status" value="2"/>
</dbReference>
<evidence type="ECO:0000313" key="14">
    <source>
        <dbReference type="Proteomes" id="UP000317713"/>
    </source>
</evidence>
<keyword evidence="5" id="KW-0808">Transferase</keyword>
<dbReference type="PROSITE" id="PS00606">
    <property type="entry name" value="KS3_1"/>
    <property type="match status" value="2"/>
</dbReference>
<feature type="domain" description="Carrier" evidence="9">
    <location>
        <begin position="1892"/>
        <end position="1968"/>
    </location>
</feature>
<dbReference type="Pfam" id="PF21089">
    <property type="entry name" value="PKS_DH_N"/>
    <property type="match status" value="1"/>
</dbReference>
<dbReference type="Gene3D" id="1.10.1200.10">
    <property type="entry name" value="ACP-like"/>
    <property type="match status" value="2"/>
</dbReference>
<dbReference type="SUPFAM" id="SSF53335">
    <property type="entry name" value="S-adenosyl-L-methionine-dependent methyltransferases"/>
    <property type="match status" value="1"/>
</dbReference>
<feature type="domain" description="Ig-like" evidence="10">
    <location>
        <begin position="1000"/>
        <end position="1071"/>
    </location>
</feature>
<evidence type="ECO:0000256" key="3">
    <source>
        <dbReference type="ARBA" id="ARBA00022450"/>
    </source>
</evidence>
<dbReference type="SMART" id="SM01294">
    <property type="entry name" value="PKS_PP_betabranch"/>
    <property type="match status" value="2"/>
</dbReference>
<evidence type="ECO:0000256" key="4">
    <source>
        <dbReference type="ARBA" id="ARBA00022553"/>
    </source>
</evidence>
<protein>
    <submittedName>
        <fullName evidence="13">SDR family NAD(P)-dependent oxidoreductase</fullName>
    </submittedName>
</protein>
<dbReference type="SUPFAM" id="SSF53901">
    <property type="entry name" value="Thiolase-like"/>
    <property type="match status" value="2"/>
</dbReference>
<dbReference type="InterPro" id="IPR049900">
    <property type="entry name" value="PKS_mFAS_DH"/>
</dbReference>
<dbReference type="InterPro" id="IPR042104">
    <property type="entry name" value="PKS_dehydratase_sf"/>
</dbReference>
<dbReference type="Pfam" id="PF02801">
    <property type="entry name" value="Ketoacyl-synt_C"/>
    <property type="match status" value="2"/>
</dbReference>
<dbReference type="SUPFAM" id="SSF51735">
    <property type="entry name" value="NAD(P)-binding Rossmann-fold domains"/>
    <property type="match status" value="1"/>
</dbReference>
<evidence type="ECO:0000256" key="2">
    <source>
        <dbReference type="ARBA" id="ARBA00004789"/>
    </source>
</evidence>
<dbReference type="InterPro" id="IPR020806">
    <property type="entry name" value="PKS_PP-bd"/>
</dbReference>
<keyword evidence="4" id="KW-0597">Phosphoprotein</keyword>
<dbReference type="GO" id="GO:0031177">
    <property type="term" value="F:phosphopantetheine binding"/>
    <property type="evidence" value="ECO:0007669"/>
    <property type="project" value="InterPro"/>
</dbReference>
<dbReference type="Gene3D" id="3.10.129.110">
    <property type="entry name" value="Polyketide synthase dehydratase"/>
    <property type="match status" value="1"/>
</dbReference>
<dbReference type="InterPro" id="IPR013968">
    <property type="entry name" value="PKS_KR"/>
</dbReference>
<dbReference type="Pfam" id="PF08659">
    <property type="entry name" value="KR"/>
    <property type="match status" value="1"/>
</dbReference>
<dbReference type="InterPro" id="IPR018201">
    <property type="entry name" value="Ketoacyl_synth_AS"/>
</dbReference>
<dbReference type="InterPro" id="IPR050091">
    <property type="entry name" value="PKS_NRPS_Biosynth_Enz"/>
</dbReference>
<feature type="domain" description="Ketosynthase family 3 (KS3)" evidence="11">
    <location>
        <begin position="545"/>
        <end position="959"/>
    </location>
</feature>
<dbReference type="GO" id="GO:0004312">
    <property type="term" value="F:fatty acid synthase activity"/>
    <property type="evidence" value="ECO:0007669"/>
    <property type="project" value="TreeGrafter"/>
</dbReference>
<gene>
    <name evidence="13" type="ORF">FPS98_27970</name>
</gene>
<dbReference type="GO" id="GO:0005886">
    <property type="term" value="C:plasma membrane"/>
    <property type="evidence" value="ECO:0007669"/>
    <property type="project" value="TreeGrafter"/>
</dbReference>
<feature type="region of interest" description="N-terminal hotdog fold" evidence="7">
    <location>
        <begin position="1149"/>
        <end position="1275"/>
    </location>
</feature>
<dbReference type="CDD" id="cd00833">
    <property type="entry name" value="PKS"/>
    <property type="match status" value="2"/>
</dbReference>
<dbReference type="InterPro" id="IPR009081">
    <property type="entry name" value="PP-bd_ACP"/>
</dbReference>
<dbReference type="PANTHER" id="PTHR43775">
    <property type="entry name" value="FATTY ACID SYNTHASE"/>
    <property type="match status" value="1"/>
</dbReference>
<accession>A0A517IF44</accession>
<dbReference type="CDD" id="cd02440">
    <property type="entry name" value="AdoMet_MTases"/>
    <property type="match status" value="1"/>
</dbReference>
<evidence type="ECO:0000256" key="5">
    <source>
        <dbReference type="ARBA" id="ARBA00022679"/>
    </source>
</evidence>
<dbReference type="InterPro" id="IPR013217">
    <property type="entry name" value="Methyltransf_12"/>
</dbReference>
<evidence type="ECO:0000256" key="8">
    <source>
        <dbReference type="SAM" id="MobiDB-lite"/>
    </source>
</evidence>
<feature type="region of interest" description="Disordered" evidence="8">
    <location>
        <begin position="507"/>
        <end position="536"/>
    </location>
</feature>
<feature type="domain" description="PKS/mFAS DH" evidence="12">
    <location>
        <begin position="1149"/>
        <end position="1443"/>
    </location>
</feature>
<dbReference type="InterPro" id="IPR049551">
    <property type="entry name" value="PKS_DH_C"/>
</dbReference>
<dbReference type="Proteomes" id="UP000317713">
    <property type="component" value="Chromosome"/>
</dbReference>
<evidence type="ECO:0000256" key="1">
    <source>
        <dbReference type="ARBA" id="ARBA00003299"/>
    </source>
</evidence>
<dbReference type="InterPro" id="IPR057326">
    <property type="entry name" value="KR_dom"/>
</dbReference>
<organism evidence="13 14">
    <name type="scientific">Brevibacillus brevis</name>
    <name type="common">Bacillus brevis</name>
    <dbReference type="NCBI Taxonomy" id="1393"/>
    <lineage>
        <taxon>Bacteria</taxon>
        <taxon>Bacillati</taxon>
        <taxon>Bacillota</taxon>
        <taxon>Bacilli</taxon>
        <taxon>Bacillales</taxon>
        <taxon>Paenibacillaceae</taxon>
        <taxon>Brevibacillus</taxon>
    </lineage>
</organism>
<dbReference type="PROSITE" id="PS52004">
    <property type="entry name" value="KS3_2"/>
    <property type="match status" value="2"/>
</dbReference>
<dbReference type="Gene3D" id="3.40.50.150">
    <property type="entry name" value="Vaccinia Virus protein VP39"/>
    <property type="match status" value="1"/>
</dbReference>
<dbReference type="PROSITE" id="PS50075">
    <property type="entry name" value="CARRIER"/>
    <property type="match status" value="2"/>
</dbReference>
<dbReference type="EMBL" id="CP042161">
    <property type="protein sequence ID" value="QDS37499.1"/>
    <property type="molecule type" value="Genomic_DNA"/>
</dbReference>
<dbReference type="Gene3D" id="3.40.50.720">
    <property type="entry name" value="NAD(P)-binding Rossmann-like Domain"/>
    <property type="match status" value="1"/>
</dbReference>
<dbReference type="InterPro" id="IPR014031">
    <property type="entry name" value="Ketoacyl_synth_C"/>
</dbReference>
<comment type="pathway">
    <text evidence="2">Antibiotic biosynthesis; bacillaene biosynthesis.</text>
</comment>
<proteinExistence type="predicted"/>
<dbReference type="SMART" id="SM00823">
    <property type="entry name" value="PKS_PP"/>
    <property type="match status" value="2"/>
</dbReference>
<sequence>MRSRSDKQPDSEKIGDGGFCMKEMEELLCRLLWQQLRTMGEFAEAGAITSASMAAAGIDSKYERWFEHTLAVLTEHGWLRMKDTAYFANDRSTGLETAWSEWNNRKQAWLEDSSLRARVPLLDAVLHRLPDILTGKLPATDVLFPNSSMELVEGIYKDNEIADYFNEGMANAVVAYIEASLKQNPHARFRLLEIGAGTGGTSAMVIRKLTPYQDRIAEYKYTDISQGFLRHAEAVFGTKAPYLTCQLYHVEKPCAEQQIQTGVYDLVLASNVLHATANIRSTLRNAKTLLKKNGLLLINEISGNSLFAHLTFGLLQGWWLYEDQMIRIPGCPGLYPETWRRVLSQEGFQHVLFPVKEAHALGQQIIIAQSDGIVRQARISEADAAEMEVAAGSSSITVKKTGKDSVSVHEAMDEGQVKRRIRSILMDNLSVSLKLDKQRIDTDESFSDYGLDSITGVQFVKQINNVFGTALPTTILFDYSSIRKLTDYLWSAFGPVITAQWAETDGNVPSMSSEKEAGHRKPPVQQEKKTVSSDDTDQLGEAFYKEPIAIIGMSGKFAKSDTLEELWKHLENGDDLVEKVTRWDLSSYMENDSFCNFGSFIEGFDLFDPLFFNISPTEAAYMDPQQRLFLEEAWKAMEHAGYAGKGMDGRACGIYAGFNMNYYAELIEGRPPAQAMWGNAGSVIPARLSYYLNLQGPAVTVDTACSSSLVAIHLACQSLWSRETEAAIAGGVFLQPTPGFYISATRAGMLSADGRCYTFDDRANGFVPGEGVGVVVLKRLQDALKDGDSIYGVIRGSATNQDGTTNGITAPSARSQEMLLRQVYDSFGLNPADIQLVEAHGTGTRLGDPIEYQALSQAFRQHTSKTGYCALGSIKTNIGHTTAAAGIAGLLKILLAMKHQKLPPSLHFQSINGNIEASDSPFYINTSLKNWEVEAGGKRRAAISAFGFSGTNAHMVIEEAPDTAPPRTHKPAYLIALSARTAGQLRRQAEQMLAYVIGEPDVDLGHVSFTLLLGRKHFPHRLACIVQNAGQLAERLTAWLENGQAVDLFQSDPGAELPLEELPSDHYGYACMDACARETERMNYLERMASILELYTQGYEMSFDRLFADGRYIRLALPVYPFARERYWVPESAARPAVRTKPSEGAELHPLLHRKIPAVEGTGFRSTFTGHEFFLADHVIMGRSLLPGVAFLEMARAAVGMAFGSIGGDYEIRLKDLFWTRPYSVDGPHSELEIHMETGDNGTIDYEIYATAAADKDEAVRCHQGKAAVVPFSRAENVTLVAIQQKCGLAMLDAQQCYTAFRQIGMHYGPTFQCIEHLYIGEEQALAKLRLPAAARETARLYGLHPGMLDAALQAAGVVATADLADRSRVLDRIKPIIPFALKDLRVYKSCTSDMWAHIRQSANAPFDERIRQADIDLCDEQGNVCARLIGLAFREPKLEDVAAEQGNETLLWEPVWVEKEAVREDDSETASRHIVFLCEPNESIVNFVQSEAGRMTRYVTLSAGRAAELTERYEIYAVQMMEELKSIHSEGVNQESLIQIASFSSESDWLFRGLTGLLRTACLEYSGFIGQYIELEQNVRAEDLIRKLLENKSCPEDFMIRYRKGVRQVQHWVEREEMPSAADIPWKHEGVYFITGGAGGLGYALAQEIAGKVASPTLVLAGRTPASAAIHEKLAALGRLGAQAVYMQMDVSDKEQTVAVIQAVRSKYGRLNGIIHAAGLLRDSLLVHKTKTQVADVMGAKVKGVVHLDDATRELEVDWVLVFSAAAAVLGNYGQADYAAANGFMDAYAAYRNGQSSDDGRKGRMLSINWPLWQDGGMRVTPETEQSLRDRIGMAPMKAMNGMQALYRAFGTDRDQLLFMHGDPERLRAYIRLVNRPARPRKPQAHHHGAVVRDELTVWVKQELAGIIGIPADDIHPDTAFDKYGMDSIMQLDLIRELEKLTGELPKTLLFEHNTVREAAAYLADHYAERIRKSWQADVKEQPPAQHISVTPPSSPVSVREAFVDTQQQDVNSNALKQEGIAIIGAAGRYPKANQLEELWERLRSGENCVTEAPADRWCRTLFRGSSVKETEQKAPYYGGFLDAVDRFDHRLFEMDAEEAQDLPPEARLFLETVWETLESAGYSKSAIQHWQNREQASIGVFAGTMYSQYGWQMPSLEQAALHSNRTDWQIANRTSHFFNLTGPSLTVNTACSSSLTAIHLACESLRQNGCSMAVAGGVNLTLDVSKYEALEQVNFLATGGKSKSFGDGDGYVPGEGVGAVLLKPLSLAERDGDRILGVITYSGVNHGGGRQKYSVPDPKQQAQLIESAIKRSGVDPESINYVECAANGSPLGDSIEVAALRSAFSRFTGKQQYCAIGSVKSNIGHLEAASGISQLSKVLLQLKYRMLVPSIHADVRNPNLKLEGTPFYLQEKFEPWEQKVDPSNGNPLPRRSMINSFGAGGSYAVLIVEEYIGPRIRTEIGADAAIDPPSEYLAVWSAKTEYSLRSYTDRMLRLLRKERTLPAEALSDSLIRINHDLEYRLAIIYRSVDDLRLKLEALRAGEEVRDPDMFISPNCRLGTSVYAVNTQRQDHAGELFRIALQWVQGRSVDLESLRHHPAAGTVNLPHYAFDYGTDDGEVSVHGSGETQLRVILERVSRGEMSKSEAMQYFFDIEV</sequence>
<evidence type="ECO:0000259" key="12">
    <source>
        <dbReference type="PROSITE" id="PS52019"/>
    </source>
</evidence>
<evidence type="ECO:0000256" key="7">
    <source>
        <dbReference type="PROSITE-ProRule" id="PRU01363"/>
    </source>
</evidence>
<dbReference type="InterPro" id="IPR036291">
    <property type="entry name" value="NAD(P)-bd_dom_sf"/>
</dbReference>
<dbReference type="InterPro" id="IPR020841">
    <property type="entry name" value="PKS_Beta-ketoAc_synthase_dom"/>
</dbReference>